<sequence length="132" mass="14026">MKSLRIAVATLLSFAALLIPETASASTAAGSLKALPDCNSWFGEYIGVSDSGGEAIVSINYSGLSRWLGGNPGLVYYTFSDGKESKAYNAAPGGGQHGVNYLIEQSGRWVATVKNVWGKDVCDEYIQVITQR</sequence>
<dbReference type="Proteomes" id="UP000295444">
    <property type="component" value="Unassembled WGS sequence"/>
</dbReference>
<dbReference type="EMBL" id="SNXZ01000002">
    <property type="protein sequence ID" value="TDQ01257.1"/>
    <property type="molecule type" value="Genomic_DNA"/>
</dbReference>
<evidence type="ECO:0000313" key="3">
    <source>
        <dbReference type="Proteomes" id="UP000295444"/>
    </source>
</evidence>
<keyword evidence="1" id="KW-0732">Signal</keyword>
<name>A0A4R6SHZ9_LABRH</name>
<dbReference type="AlphaFoldDB" id="A0A4R6SHZ9"/>
<evidence type="ECO:0008006" key="4">
    <source>
        <dbReference type="Google" id="ProtNLM"/>
    </source>
</evidence>
<accession>A0A4R6SHZ9</accession>
<organism evidence="2 3">
    <name type="scientific">Labedaea rhizosphaerae</name>
    <dbReference type="NCBI Taxonomy" id="598644"/>
    <lineage>
        <taxon>Bacteria</taxon>
        <taxon>Bacillati</taxon>
        <taxon>Actinomycetota</taxon>
        <taxon>Actinomycetes</taxon>
        <taxon>Pseudonocardiales</taxon>
        <taxon>Pseudonocardiaceae</taxon>
        <taxon>Labedaea</taxon>
    </lineage>
</organism>
<feature type="chain" id="PRO_5020859396" description="Peptidase inhibitor family I36" evidence="1">
    <location>
        <begin position="26"/>
        <end position="132"/>
    </location>
</feature>
<evidence type="ECO:0000313" key="2">
    <source>
        <dbReference type="EMBL" id="TDQ01257.1"/>
    </source>
</evidence>
<comment type="caution">
    <text evidence="2">The sequence shown here is derived from an EMBL/GenBank/DDBJ whole genome shotgun (WGS) entry which is preliminary data.</text>
</comment>
<proteinExistence type="predicted"/>
<feature type="signal peptide" evidence="1">
    <location>
        <begin position="1"/>
        <end position="25"/>
    </location>
</feature>
<gene>
    <name evidence="2" type="ORF">EV186_1021125</name>
</gene>
<evidence type="ECO:0000256" key="1">
    <source>
        <dbReference type="SAM" id="SignalP"/>
    </source>
</evidence>
<reference evidence="2 3" key="1">
    <citation type="submission" date="2019-03" db="EMBL/GenBank/DDBJ databases">
        <title>Genomic Encyclopedia of Type Strains, Phase IV (KMG-IV): sequencing the most valuable type-strain genomes for metagenomic binning, comparative biology and taxonomic classification.</title>
        <authorList>
            <person name="Goeker M."/>
        </authorList>
    </citation>
    <scope>NUCLEOTIDE SEQUENCE [LARGE SCALE GENOMIC DNA]</scope>
    <source>
        <strain evidence="2 3">DSM 45361</strain>
    </source>
</reference>
<keyword evidence="3" id="KW-1185">Reference proteome</keyword>
<protein>
    <recommendedName>
        <fullName evidence="4">Peptidase inhibitor family I36</fullName>
    </recommendedName>
</protein>